<organism evidence="3 4">
    <name type="scientific">Hypsibius exemplaris</name>
    <name type="common">Freshwater tardigrade</name>
    <dbReference type="NCBI Taxonomy" id="2072580"/>
    <lineage>
        <taxon>Eukaryota</taxon>
        <taxon>Metazoa</taxon>
        <taxon>Ecdysozoa</taxon>
        <taxon>Tardigrada</taxon>
        <taxon>Eutardigrada</taxon>
        <taxon>Parachela</taxon>
        <taxon>Hypsibioidea</taxon>
        <taxon>Hypsibiidae</taxon>
        <taxon>Hypsibius</taxon>
    </lineage>
</organism>
<dbReference type="InterPro" id="IPR053710">
    <property type="entry name" value="Arylamine_NAT_domain_sf"/>
</dbReference>
<evidence type="ECO:0000313" key="4">
    <source>
        <dbReference type="Proteomes" id="UP000192578"/>
    </source>
</evidence>
<name>A0A1W0WJI3_HYPEX</name>
<evidence type="ECO:0000313" key="3">
    <source>
        <dbReference type="EMBL" id="OQV15283.1"/>
    </source>
</evidence>
<dbReference type="GO" id="GO:0004060">
    <property type="term" value="F:arylamine N-acetyltransferase activity"/>
    <property type="evidence" value="ECO:0007669"/>
    <property type="project" value="UniProtKB-EC"/>
</dbReference>
<dbReference type="Pfam" id="PF00797">
    <property type="entry name" value="Acetyltransf_2"/>
    <property type="match status" value="1"/>
</dbReference>
<accession>A0A1W0WJI3</accession>
<comment type="similarity">
    <text evidence="1">Belongs to the arylamine N-acetyltransferase family.</text>
</comment>
<dbReference type="PANTHER" id="PTHR11786:SF0">
    <property type="entry name" value="ARYLAMINE N-ACETYLTRANSFERASE 4-RELATED"/>
    <property type="match status" value="1"/>
</dbReference>
<dbReference type="Gene3D" id="3.30.2140.20">
    <property type="match status" value="1"/>
</dbReference>
<dbReference type="Proteomes" id="UP000192578">
    <property type="component" value="Unassembled WGS sequence"/>
</dbReference>
<dbReference type="PANTHER" id="PTHR11786">
    <property type="entry name" value="N-HYDROXYARYLAMINE O-ACETYLTRANSFERASE"/>
    <property type="match status" value="1"/>
</dbReference>
<protein>
    <recommendedName>
        <fullName evidence="2">arylamine N-acetyltransferase</fullName>
        <ecNumber evidence="2">2.3.1.5</ecNumber>
    </recommendedName>
</protein>
<dbReference type="SUPFAM" id="SSF54001">
    <property type="entry name" value="Cysteine proteinases"/>
    <property type="match status" value="1"/>
</dbReference>
<reference evidence="4" key="1">
    <citation type="submission" date="2017-01" db="EMBL/GenBank/DDBJ databases">
        <title>Comparative genomics of anhydrobiosis in the tardigrade Hypsibius dujardini.</title>
        <authorList>
            <person name="Yoshida Y."/>
            <person name="Koutsovoulos G."/>
            <person name="Laetsch D."/>
            <person name="Stevens L."/>
            <person name="Kumar S."/>
            <person name="Horikawa D."/>
            <person name="Ishino K."/>
            <person name="Komine S."/>
            <person name="Tomita M."/>
            <person name="Blaxter M."/>
            <person name="Arakawa K."/>
        </authorList>
    </citation>
    <scope>NUCLEOTIDE SEQUENCE [LARGE SCALE GENOMIC DNA]</scope>
    <source>
        <strain evidence="4">Z151</strain>
    </source>
</reference>
<dbReference type="AlphaFoldDB" id="A0A1W0WJI3"/>
<evidence type="ECO:0000256" key="1">
    <source>
        <dbReference type="ARBA" id="ARBA00006547"/>
    </source>
</evidence>
<keyword evidence="4" id="KW-1185">Reference proteome</keyword>
<dbReference type="InterPro" id="IPR038765">
    <property type="entry name" value="Papain-like_cys_pep_sf"/>
</dbReference>
<proteinExistence type="inferred from homology"/>
<dbReference type="EC" id="2.3.1.5" evidence="2"/>
<dbReference type="InterPro" id="IPR001447">
    <property type="entry name" value="Arylamine_N-AcTrfase"/>
</dbReference>
<dbReference type="EMBL" id="MTYJ01000091">
    <property type="protein sequence ID" value="OQV15283.1"/>
    <property type="molecule type" value="Genomic_DNA"/>
</dbReference>
<comment type="caution">
    <text evidence="3">The sequence shown here is derived from an EMBL/GenBank/DDBJ whole genome shotgun (WGS) entry which is preliminary data.</text>
</comment>
<sequence length="313" mass="35965">MPSRYLTNQEALTFVTEKLHLRLSNFERPAPSLPLLQKICTAFAAEVPYASIRHLDVPVDRLNRRQLPTLEQVKDTGMNLKGGMCYEMNVFLHWLLAGLDFQVEFLLGKAYGSRVNCHLLNYVDIDGRRYLVDGGSYPMILERLICLDFEGEVSPVTLQSIWEVRVRRTVVDGEAGYVEQFRWTENAAIANWKIPTDPDGWADINEFILVPRTLEEVYEPMKRSYTDATISPIVNRVFCYRYPEGRLLQIRNTVLHTEAAERVHLIGKRAQSQQSLVRLIVEHFGQYLPEDVVARAVSNFEVLCPHAFSSTFD</sequence>
<dbReference type="OrthoDB" id="10260017at2759"/>
<evidence type="ECO:0000256" key="2">
    <source>
        <dbReference type="ARBA" id="ARBA00012701"/>
    </source>
</evidence>
<gene>
    <name evidence="3" type="ORF">BV898_10515</name>
</gene>